<dbReference type="InterPro" id="IPR014238">
    <property type="entry name" value="Spore_YlmC/YmxH"/>
</dbReference>
<dbReference type="HOGENOM" id="CLU_161336_0_1_9"/>
<protein>
    <submittedName>
        <fullName evidence="2">Hypothetical conserved protein</fullName>
    </submittedName>
</protein>
<dbReference type="Gene3D" id="2.30.30.240">
    <property type="entry name" value="PRC-barrel domain"/>
    <property type="match status" value="1"/>
</dbReference>
<reference evidence="2 3" key="1">
    <citation type="journal article" date="2001" name="FEMS Microbiol. Lett.">
        <title>Oceanobacillus iheyensis gen. nov., sp. nov., a deep-sea extremely halotolerant and alkaliphilic species isolated from a depth of 1050 m on the Iheya Ridge.</title>
        <authorList>
            <person name="Lu J."/>
            <person name="Nogi Y."/>
            <person name="Takami H."/>
        </authorList>
    </citation>
    <scope>NUCLEOTIDE SEQUENCE [LARGE SCALE GENOMIC DNA]</scope>
    <source>
        <strain evidence="3">DSM 14371 / CIP 107618 / JCM 11309 / KCTC 3954 / HTE831</strain>
    </source>
</reference>
<sequence length="86" mass="9465">MVKLSDLQMKEIIAVDDGSRLGHIIDLEIDGNNGRVLAIIVEGKEKKQGMFAKADELLIAWEKIVRIGEEVILVKEIYGPGIYGSA</sequence>
<dbReference type="InterPro" id="IPR027275">
    <property type="entry name" value="PRC-brl_dom"/>
</dbReference>
<dbReference type="PANTHER" id="PTHR40061:SF1">
    <property type="entry name" value="SPORULATION PROTEIN YLMC-RELATED"/>
    <property type="match status" value="1"/>
</dbReference>
<dbReference type="EMBL" id="BA000028">
    <property type="protein sequence ID" value="BAC13433.1"/>
    <property type="molecule type" value="Genomic_DNA"/>
</dbReference>
<dbReference type="PANTHER" id="PTHR40061">
    <property type="entry name" value="SPORULATION PROTEIN YLMC-RELATED"/>
    <property type="match status" value="1"/>
</dbReference>
<evidence type="ECO:0000313" key="3">
    <source>
        <dbReference type="Proteomes" id="UP000000822"/>
    </source>
</evidence>
<evidence type="ECO:0000259" key="1">
    <source>
        <dbReference type="Pfam" id="PF05239"/>
    </source>
</evidence>
<dbReference type="OrthoDB" id="6024937at2"/>
<dbReference type="SUPFAM" id="SSF50346">
    <property type="entry name" value="PRC-barrel domain"/>
    <property type="match status" value="1"/>
</dbReference>
<dbReference type="InterPro" id="IPR011033">
    <property type="entry name" value="PRC_barrel-like_sf"/>
</dbReference>
<gene>
    <name evidence="2" type="ordered locus">OB1477</name>
</gene>
<dbReference type="NCBIfam" id="TIGR02888">
    <property type="entry name" value="spore_YlmC_YmxH"/>
    <property type="match status" value="1"/>
</dbReference>
<name>Q8ER47_OCEIH</name>
<dbReference type="RefSeq" id="WP_011065878.1">
    <property type="nucleotide sequence ID" value="NC_004193.1"/>
</dbReference>
<dbReference type="AlphaFoldDB" id="Q8ER47"/>
<evidence type="ECO:0000313" key="2">
    <source>
        <dbReference type="EMBL" id="BAC13433.1"/>
    </source>
</evidence>
<dbReference type="KEGG" id="oih:OB1477"/>
<dbReference type="PhylomeDB" id="Q8ER47"/>
<dbReference type="STRING" id="221109.gene:10733717"/>
<feature type="domain" description="PRC-barrel" evidence="1">
    <location>
        <begin position="2"/>
        <end position="77"/>
    </location>
</feature>
<dbReference type="eggNOG" id="COG1873">
    <property type="taxonomic scope" value="Bacteria"/>
</dbReference>
<dbReference type="Pfam" id="PF05239">
    <property type="entry name" value="PRC"/>
    <property type="match status" value="1"/>
</dbReference>
<dbReference type="Proteomes" id="UP000000822">
    <property type="component" value="Chromosome"/>
</dbReference>
<accession>Q8ER47</accession>
<proteinExistence type="predicted"/>
<organism evidence="2 3">
    <name type="scientific">Oceanobacillus iheyensis (strain DSM 14371 / CIP 107618 / JCM 11309 / KCTC 3954 / HTE831)</name>
    <dbReference type="NCBI Taxonomy" id="221109"/>
    <lineage>
        <taxon>Bacteria</taxon>
        <taxon>Bacillati</taxon>
        <taxon>Bacillota</taxon>
        <taxon>Bacilli</taxon>
        <taxon>Bacillales</taxon>
        <taxon>Bacillaceae</taxon>
        <taxon>Oceanobacillus</taxon>
    </lineage>
</organism>
<keyword evidence="3" id="KW-1185">Reference proteome</keyword>
<reference evidence="2 3" key="2">
    <citation type="journal article" date="2002" name="Nucleic Acids Res.">
        <title>Genome sequence of Oceanobacillus iheyensis isolated from the Iheya Ridge and its unexpected adaptive capabilities to extreme environments.</title>
        <authorList>
            <person name="Takami H."/>
            <person name="Takaki Y."/>
            <person name="Uchiyama I."/>
        </authorList>
    </citation>
    <scope>NUCLEOTIDE SEQUENCE [LARGE SCALE GENOMIC DNA]</scope>
    <source>
        <strain evidence="3">DSM 14371 / CIP 107618 / JCM 11309 / KCTC 3954 / HTE831</strain>
    </source>
</reference>